<dbReference type="Proteomes" id="UP000321947">
    <property type="component" value="Unassembled WGS sequence"/>
</dbReference>
<proteinExistence type="predicted"/>
<evidence type="ECO:0000313" key="2">
    <source>
        <dbReference type="EMBL" id="TYK14541.1"/>
    </source>
</evidence>
<feature type="region of interest" description="Disordered" evidence="1">
    <location>
        <begin position="93"/>
        <end position="123"/>
    </location>
</feature>
<name>A0A5D3CRW3_CUCMM</name>
<reference evidence="2 3" key="1">
    <citation type="submission" date="2019-08" db="EMBL/GenBank/DDBJ databases">
        <title>Draft genome sequences of two oriental melons (Cucumis melo L. var makuwa).</title>
        <authorList>
            <person name="Kwon S.-Y."/>
        </authorList>
    </citation>
    <scope>NUCLEOTIDE SEQUENCE [LARGE SCALE GENOMIC DNA]</scope>
    <source>
        <strain evidence="3">cv. Chang Bougi</strain>
        <tissue evidence="2">Leaf</tissue>
    </source>
</reference>
<comment type="caution">
    <text evidence="2">The sequence shown here is derived from an EMBL/GenBank/DDBJ whole genome shotgun (WGS) entry which is preliminary data.</text>
</comment>
<dbReference type="EMBL" id="SSTD01009281">
    <property type="protein sequence ID" value="TYK14541.1"/>
    <property type="molecule type" value="Genomic_DNA"/>
</dbReference>
<evidence type="ECO:0000313" key="3">
    <source>
        <dbReference type="Proteomes" id="UP000321947"/>
    </source>
</evidence>
<dbReference type="AlphaFoldDB" id="A0A5D3CRW3"/>
<accession>A0A5D3CRW3</accession>
<organism evidence="2 3">
    <name type="scientific">Cucumis melo var. makuwa</name>
    <name type="common">Oriental melon</name>
    <dbReference type="NCBI Taxonomy" id="1194695"/>
    <lineage>
        <taxon>Eukaryota</taxon>
        <taxon>Viridiplantae</taxon>
        <taxon>Streptophyta</taxon>
        <taxon>Embryophyta</taxon>
        <taxon>Tracheophyta</taxon>
        <taxon>Spermatophyta</taxon>
        <taxon>Magnoliopsida</taxon>
        <taxon>eudicotyledons</taxon>
        <taxon>Gunneridae</taxon>
        <taxon>Pentapetalae</taxon>
        <taxon>rosids</taxon>
        <taxon>fabids</taxon>
        <taxon>Cucurbitales</taxon>
        <taxon>Cucurbitaceae</taxon>
        <taxon>Benincaseae</taxon>
        <taxon>Cucumis</taxon>
    </lineage>
</organism>
<sequence length="123" mass="14188">MGREDFNTITGLRARPRSPIHFEEDKAWRASHDVIPRITGWSYTYSPGLKVIKSQVFVSQIAFIQAIWPTEEEIAYLDRVFDIPSMEGYEDIHDVPFQDDDAPPVHPHDQHSLQLPAHPPVDR</sequence>
<gene>
    <name evidence="2" type="ORF">E5676_scaffold552G00210</name>
</gene>
<evidence type="ECO:0000256" key="1">
    <source>
        <dbReference type="SAM" id="MobiDB-lite"/>
    </source>
</evidence>
<protein>
    <submittedName>
        <fullName evidence="2">Uncharacterized protein</fullName>
    </submittedName>
</protein>